<feature type="compositionally biased region" description="Low complexity" evidence="1">
    <location>
        <begin position="41"/>
        <end position="51"/>
    </location>
</feature>
<dbReference type="EMBL" id="GDHF01003189">
    <property type="protein sequence ID" value="JAI49125.1"/>
    <property type="molecule type" value="Transcribed_RNA"/>
</dbReference>
<name>A0A0K8WE42_BACLA</name>
<gene>
    <name evidence="2" type="ORF">c5_g1_i15</name>
</gene>
<dbReference type="OrthoDB" id="8192083at2759"/>
<sequence length="242" mass="25315">MFVTHNQNGATDTQIDLSAINKQLEETIRVARQVKEAEAAAQAIAQQQQQQTPSSPPAQLPIPSKTDPNAPIQLSFNNEARDSSKPVNNDLRPTESKSPAIDELTLDSNEDAADLDDRNKRFLSFGGAGVAGGSSGNTGNAAPNAGSGNFLFDIIRLFSGSVQTQAGDEAANSVSGGGDADGDSDANRAADGYTEGIPGPVTRLVVLANRGLANLIQDLILRIAATSEKFVNFKAKLITALI</sequence>
<feature type="region of interest" description="Disordered" evidence="1">
    <location>
        <begin position="41"/>
        <end position="113"/>
    </location>
</feature>
<reference evidence="2" key="1">
    <citation type="submission" date="2015-06" db="EMBL/GenBank/DDBJ databases">
        <authorList>
            <person name="Hoefler B.C."/>
            <person name="Straight P.D."/>
        </authorList>
    </citation>
    <scope>NUCLEOTIDE SEQUENCE</scope>
</reference>
<feature type="region of interest" description="Disordered" evidence="1">
    <location>
        <begin position="168"/>
        <end position="194"/>
    </location>
</feature>
<feature type="compositionally biased region" description="Acidic residues" evidence="1">
    <location>
        <begin position="104"/>
        <end position="113"/>
    </location>
</feature>
<accession>A0A0K8WE42</accession>
<evidence type="ECO:0000313" key="2">
    <source>
        <dbReference type="EMBL" id="JAI49125.1"/>
    </source>
</evidence>
<organism evidence="2">
    <name type="scientific">Bactrocera latifrons</name>
    <name type="common">Malaysian fruit fly</name>
    <name type="synonym">Chaetodacus latifrons</name>
    <dbReference type="NCBI Taxonomy" id="174628"/>
    <lineage>
        <taxon>Eukaryota</taxon>
        <taxon>Metazoa</taxon>
        <taxon>Ecdysozoa</taxon>
        <taxon>Arthropoda</taxon>
        <taxon>Hexapoda</taxon>
        <taxon>Insecta</taxon>
        <taxon>Pterygota</taxon>
        <taxon>Neoptera</taxon>
        <taxon>Endopterygota</taxon>
        <taxon>Diptera</taxon>
        <taxon>Brachycera</taxon>
        <taxon>Muscomorpha</taxon>
        <taxon>Tephritoidea</taxon>
        <taxon>Tephritidae</taxon>
        <taxon>Bactrocera</taxon>
        <taxon>Bactrocera</taxon>
    </lineage>
</organism>
<dbReference type="AlphaFoldDB" id="A0A0K8WE42"/>
<protein>
    <submittedName>
        <fullName evidence="2">Uncharacterized protein</fullName>
    </submittedName>
</protein>
<evidence type="ECO:0000256" key="1">
    <source>
        <dbReference type="SAM" id="MobiDB-lite"/>
    </source>
</evidence>
<proteinExistence type="predicted"/>